<evidence type="ECO:0000313" key="2">
    <source>
        <dbReference type="EMBL" id="RIJ42224.1"/>
    </source>
</evidence>
<comment type="caution">
    <text evidence="2">The sequence shown here is derived from an EMBL/GenBank/DDBJ whole genome shotgun (WGS) entry which is preliminary data.</text>
</comment>
<organism evidence="2 3">
    <name type="scientific">Maribellus luteus</name>
    <dbReference type="NCBI Taxonomy" id="2305463"/>
    <lineage>
        <taxon>Bacteria</taxon>
        <taxon>Pseudomonadati</taxon>
        <taxon>Bacteroidota</taxon>
        <taxon>Bacteroidia</taxon>
        <taxon>Marinilabiliales</taxon>
        <taxon>Prolixibacteraceae</taxon>
        <taxon>Maribellus</taxon>
    </lineage>
</organism>
<comment type="similarity">
    <text evidence="1">Belongs to the HyuE racemase family.</text>
</comment>
<keyword evidence="3" id="KW-1185">Reference proteome</keyword>
<evidence type="ECO:0000256" key="1">
    <source>
        <dbReference type="ARBA" id="ARBA00038414"/>
    </source>
</evidence>
<dbReference type="Proteomes" id="UP000265926">
    <property type="component" value="Unassembled WGS sequence"/>
</dbReference>
<dbReference type="Gene3D" id="3.40.50.12500">
    <property type="match status" value="1"/>
</dbReference>
<accession>A0A399SGT2</accession>
<proteinExistence type="inferred from homology"/>
<reference evidence="2 3" key="1">
    <citation type="submission" date="2018-08" db="EMBL/GenBank/DDBJ databases">
        <title>Pallidiluteibacterium maritimus gen. nov., sp. nov., isolated from coastal sediment.</title>
        <authorList>
            <person name="Zhou L.Y."/>
        </authorList>
    </citation>
    <scope>NUCLEOTIDE SEQUENCE [LARGE SCALE GENOMIC DNA]</scope>
    <source>
        <strain evidence="2 3">XSD2</strain>
    </source>
</reference>
<dbReference type="InterPro" id="IPR053714">
    <property type="entry name" value="Iso_Racemase_Enz_sf"/>
</dbReference>
<protein>
    <submittedName>
        <fullName evidence="2">Asp/Glu racemase</fullName>
    </submittedName>
</protein>
<name>A0A399SGT2_9BACT</name>
<evidence type="ECO:0000313" key="3">
    <source>
        <dbReference type="Proteomes" id="UP000265926"/>
    </source>
</evidence>
<dbReference type="GO" id="GO:0047661">
    <property type="term" value="F:amino-acid racemase activity"/>
    <property type="evidence" value="ECO:0007669"/>
    <property type="project" value="InterPro"/>
</dbReference>
<dbReference type="EMBL" id="QWGR01000343">
    <property type="protein sequence ID" value="RIJ42224.1"/>
    <property type="molecule type" value="Genomic_DNA"/>
</dbReference>
<dbReference type="AlphaFoldDB" id="A0A399SGT2"/>
<dbReference type="InterPro" id="IPR015942">
    <property type="entry name" value="Asp/Glu/hydantoin_racemase"/>
</dbReference>
<feature type="non-terminal residue" evidence="2">
    <location>
        <position position="1"/>
    </location>
</feature>
<dbReference type="Pfam" id="PF01177">
    <property type="entry name" value="Asp_Glu_race"/>
    <property type="match status" value="1"/>
</dbReference>
<sequence length="41" mass="4206">MGCAGMARHRKPLEDALGIPVIDPTQAAVAMALGAVQFAIN</sequence>
<gene>
    <name evidence="2" type="ORF">D1614_25435</name>
</gene>